<accession>A0A939PS07</accession>
<feature type="region of interest" description="Disordered" evidence="1">
    <location>
        <begin position="50"/>
        <end position="92"/>
    </location>
</feature>
<evidence type="ECO:0000313" key="3">
    <source>
        <dbReference type="EMBL" id="MBO2455193.1"/>
    </source>
</evidence>
<organism evidence="3 4">
    <name type="scientific">Actinomadura barringtoniae</name>
    <dbReference type="NCBI Taxonomy" id="1427535"/>
    <lineage>
        <taxon>Bacteria</taxon>
        <taxon>Bacillati</taxon>
        <taxon>Actinomycetota</taxon>
        <taxon>Actinomycetes</taxon>
        <taxon>Streptosporangiales</taxon>
        <taxon>Thermomonosporaceae</taxon>
        <taxon>Actinomadura</taxon>
    </lineage>
</organism>
<keyword evidence="4" id="KW-1185">Reference proteome</keyword>
<dbReference type="Proteomes" id="UP000669179">
    <property type="component" value="Unassembled WGS sequence"/>
</dbReference>
<dbReference type="AlphaFoldDB" id="A0A939PS07"/>
<protein>
    <submittedName>
        <fullName evidence="3">CBS domain-containing protein</fullName>
    </submittedName>
</protein>
<gene>
    <name evidence="3" type="ORF">J4573_49465</name>
</gene>
<dbReference type="InterPro" id="IPR000644">
    <property type="entry name" value="CBS_dom"/>
</dbReference>
<dbReference type="Pfam" id="PF00571">
    <property type="entry name" value="CBS"/>
    <property type="match status" value="1"/>
</dbReference>
<feature type="domain" description="CBS" evidence="2">
    <location>
        <begin position="12"/>
        <end position="51"/>
    </location>
</feature>
<reference evidence="3" key="1">
    <citation type="submission" date="2021-03" db="EMBL/GenBank/DDBJ databases">
        <authorList>
            <person name="Kanchanasin P."/>
            <person name="Saeng-In P."/>
            <person name="Phongsopitanun W."/>
            <person name="Yuki M."/>
            <person name="Kudo T."/>
            <person name="Ohkuma M."/>
            <person name="Tanasupawat S."/>
        </authorList>
    </citation>
    <scope>NUCLEOTIDE SEQUENCE</scope>
    <source>
        <strain evidence="3">GKU 128</strain>
    </source>
</reference>
<dbReference type="InterPro" id="IPR046342">
    <property type="entry name" value="CBS_dom_sf"/>
</dbReference>
<evidence type="ECO:0000313" key="4">
    <source>
        <dbReference type="Proteomes" id="UP000669179"/>
    </source>
</evidence>
<dbReference type="Gene3D" id="3.10.580.10">
    <property type="entry name" value="CBS-domain"/>
    <property type="match status" value="1"/>
</dbReference>
<proteinExistence type="predicted"/>
<sequence length="92" mass="10332">MNTRKAVEERPVSQMMTTEPLTITPDDSMLMAWELMARAHVHHLPVVGKDGALRRRHRRSAPRRQPGADRIEPVLPLQASGMHTGHSVLPPD</sequence>
<evidence type="ECO:0000259" key="2">
    <source>
        <dbReference type="Pfam" id="PF00571"/>
    </source>
</evidence>
<dbReference type="SUPFAM" id="SSF54631">
    <property type="entry name" value="CBS-domain pair"/>
    <property type="match status" value="1"/>
</dbReference>
<comment type="caution">
    <text evidence="3">The sequence shown here is derived from an EMBL/GenBank/DDBJ whole genome shotgun (WGS) entry which is preliminary data.</text>
</comment>
<name>A0A939PS07_9ACTN</name>
<dbReference type="EMBL" id="JAGEOJ010000033">
    <property type="protein sequence ID" value="MBO2455193.1"/>
    <property type="molecule type" value="Genomic_DNA"/>
</dbReference>
<evidence type="ECO:0000256" key="1">
    <source>
        <dbReference type="SAM" id="MobiDB-lite"/>
    </source>
</evidence>